<dbReference type="CDD" id="cd00038">
    <property type="entry name" value="CAP_ED"/>
    <property type="match status" value="1"/>
</dbReference>
<evidence type="ECO:0000259" key="1">
    <source>
        <dbReference type="PROSITE" id="PS50042"/>
    </source>
</evidence>
<dbReference type="eggNOG" id="COG0664">
    <property type="taxonomic scope" value="Bacteria"/>
</dbReference>
<dbReference type="GO" id="GO:0005829">
    <property type="term" value="C:cytosol"/>
    <property type="evidence" value="ECO:0007669"/>
    <property type="project" value="TreeGrafter"/>
</dbReference>
<dbReference type="InterPro" id="IPR018490">
    <property type="entry name" value="cNMP-bd_dom_sf"/>
</dbReference>
<dbReference type="InterPro" id="IPR000595">
    <property type="entry name" value="cNMP-bd_dom"/>
</dbReference>
<evidence type="ECO:0000313" key="2">
    <source>
        <dbReference type="EMBL" id="ABB37524.1"/>
    </source>
</evidence>
<dbReference type="GO" id="GO:0003700">
    <property type="term" value="F:DNA-binding transcription factor activity"/>
    <property type="evidence" value="ECO:0007669"/>
    <property type="project" value="TreeGrafter"/>
</dbReference>
<dbReference type="InterPro" id="IPR014710">
    <property type="entry name" value="RmlC-like_jellyroll"/>
</dbReference>
<dbReference type="KEGG" id="dde:Dde_0723"/>
<gene>
    <name evidence="2" type="ordered locus">Dde_0723</name>
</gene>
<reference evidence="2 3" key="1">
    <citation type="journal article" date="2011" name="J. Bacteriol.">
        <title>Complete genome sequence and updated annotation of Desulfovibrio alaskensis G20.</title>
        <authorList>
            <person name="Hauser L.J."/>
            <person name="Land M.L."/>
            <person name="Brown S.D."/>
            <person name="Larimer F."/>
            <person name="Keller K.L."/>
            <person name="Rapp-Giles B.J."/>
            <person name="Price M.N."/>
            <person name="Lin M."/>
            <person name="Bruce D.C."/>
            <person name="Detter J.C."/>
            <person name="Tapia R."/>
            <person name="Han C.S."/>
            <person name="Goodwin L.A."/>
            <person name="Cheng J.F."/>
            <person name="Pitluck S."/>
            <person name="Copeland A."/>
            <person name="Lucas S."/>
            <person name="Nolan M."/>
            <person name="Lapidus A.L."/>
            <person name="Palumbo A.V."/>
            <person name="Wall J.D."/>
        </authorList>
    </citation>
    <scope>NUCLEOTIDE SEQUENCE [LARGE SCALE GENOMIC DNA]</scope>
    <source>
        <strain evidence="3">ATCC BAA 1058 / DSM 17464 / G20</strain>
    </source>
</reference>
<sequence>MVLYTGQADAACCEYDADVEMLRAIPVFSELPLDFLRAYAYLCERIRFQEGEYLFRQNERDSRAYLVVSGTLEAVRETDSGVLPCRRYGSGEFLGSLALLAETRRLFSLRALEPAVCLVLPRKKLLVDMQSSPEVASRFLQALCHAVVNWEEALLEETECCGEHTPKVGVSLI</sequence>
<keyword evidence="3" id="KW-1185">Reference proteome</keyword>
<dbReference type="SMART" id="SM00100">
    <property type="entry name" value="cNMP"/>
    <property type="match status" value="1"/>
</dbReference>
<feature type="domain" description="Cyclic nucleotide-binding" evidence="1">
    <location>
        <begin position="27"/>
        <end position="146"/>
    </location>
</feature>
<evidence type="ECO:0000313" key="3">
    <source>
        <dbReference type="Proteomes" id="UP000002710"/>
    </source>
</evidence>
<accession>Q314X2</accession>
<name>Q314X2_OLEA2</name>
<dbReference type="Pfam" id="PF00027">
    <property type="entry name" value="cNMP_binding"/>
    <property type="match status" value="1"/>
</dbReference>
<dbReference type="PANTHER" id="PTHR24567:SF74">
    <property type="entry name" value="HTH-TYPE TRANSCRIPTIONAL REGULATOR ARCR"/>
    <property type="match status" value="1"/>
</dbReference>
<dbReference type="InterPro" id="IPR050397">
    <property type="entry name" value="Env_Response_Regulators"/>
</dbReference>
<dbReference type="SUPFAM" id="SSF51206">
    <property type="entry name" value="cAMP-binding domain-like"/>
    <property type="match status" value="1"/>
</dbReference>
<protein>
    <submittedName>
        <fullName evidence="2">Putative transcriptional regulator, Crp/Fnr family</fullName>
    </submittedName>
</protein>
<dbReference type="AlphaFoldDB" id="Q314X2"/>
<dbReference type="Proteomes" id="UP000002710">
    <property type="component" value="Chromosome"/>
</dbReference>
<dbReference type="HOGENOM" id="CLU_075053_16_3_7"/>
<dbReference type="PANTHER" id="PTHR24567">
    <property type="entry name" value="CRP FAMILY TRANSCRIPTIONAL REGULATORY PROTEIN"/>
    <property type="match status" value="1"/>
</dbReference>
<dbReference type="RefSeq" id="WP_011366805.1">
    <property type="nucleotide sequence ID" value="NC_007519.1"/>
</dbReference>
<dbReference type="PROSITE" id="PS50042">
    <property type="entry name" value="CNMP_BINDING_3"/>
    <property type="match status" value="1"/>
</dbReference>
<dbReference type="Gene3D" id="2.60.120.10">
    <property type="entry name" value="Jelly Rolls"/>
    <property type="match status" value="1"/>
</dbReference>
<dbReference type="EMBL" id="CP000112">
    <property type="protein sequence ID" value="ABB37524.1"/>
    <property type="molecule type" value="Genomic_DNA"/>
</dbReference>
<organism evidence="2 3">
    <name type="scientific">Oleidesulfovibrio alaskensis (strain ATCC BAA-1058 / DSM 17464 / G20)</name>
    <name type="common">Desulfovibrio alaskensis</name>
    <dbReference type="NCBI Taxonomy" id="207559"/>
    <lineage>
        <taxon>Bacteria</taxon>
        <taxon>Pseudomonadati</taxon>
        <taxon>Thermodesulfobacteriota</taxon>
        <taxon>Desulfovibrionia</taxon>
        <taxon>Desulfovibrionales</taxon>
        <taxon>Desulfovibrionaceae</taxon>
        <taxon>Oleidesulfovibrio</taxon>
    </lineage>
</organism>
<proteinExistence type="predicted"/>
<dbReference type="DNASU" id="3755796"/>
<dbReference type="SMR" id="Q314X2"/>
<dbReference type="STRING" id="207559.Dde_0723"/>